<protein>
    <recommendedName>
        <fullName evidence="9">CRISPR-associated endoribonuclease Cas2</fullName>
        <ecNumber evidence="9">3.1.-.-</ecNumber>
    </recommendedName>
</protein>
<dbReference type="SUPFAM" id="SSF143430">
    <property type="entry name" value="TTP0101/SSO1404-like"/>
    <property type="match status" value="1"/>
</dbReference>
<keyword evidence="4 9" id="KW-0479">Metal-binding</keyword>
<keyword evidence="5 9" id="KW-0255">Endonuclease</keyword>
<evidence type="ECO:0000256" key="7">
    <source>
        <dbReference type="ARBA" id="ARBA00022842"/>
    </source>
</evidence>
<dbReference type="NCBIfam" id="TIGR01573">
    <property type="entry name" value="cas2"/>
    <property type="match status" value="1"/>
</dbReference>
<feature type="binding site" evidence="9">
    <location>
        <position position="8"/>
    </location>
    <ligand>
        <name>Mg(2+)</name>
        <dbReference type="ChEBI" id="CHEBI:18420"/>
        <note>catalytic</note>
    </ligand>
</feature>
<dbReference type="GO" id="GO:0051607">
    <property type="term" value="P:defense response to virus"/>
    <property type="evidence" value="ECO:0007669"/>
    <property type="project" value="UniProtKB-UniRule"/>
</dbReference>
<evidence type="ECO:0000256" key="3">
    <source>
        <dbReference type="ARBA" id="ARBA00022722"/>
    </source>
</evidence>
<comment type="subunit">
    <text evidence="9">Homodimer, forms a heterotetramer with a Cas1 homodimer.</text>
</comment>
<comment type="cofactor">
    <cofactor evidence="1 9">
        <name>Mg(2+)</name>
        <dbReference type="ChEBI" id="CHEBI:18420"/>
    </cofactor>
</comment>
<dbReference type="GO" id="GO:0016787">
    <property type="term" value="F:hydrolase activity"/>
    <property type="evidence" value="ECO:0007669"/>
    <property type="project" value="UniProtKB-KW"/>
</dbReference>
<dbReference type="InterPro" id="IPR019199">
    <property type="entry name" value="Virulence_VapD/CRISPR_Cas2"/>
</dbReference>
<evidence type="ECO:0000256" key="9">
    <source>
        <dbReference type="HAMAP-Rule" id="MF_01471"/>
    </source>
</evidence>
<evidence type="ECO:0000256" key="6">
    <source>
        <dbReference type="ARBA" id="ARBA00022801"/>
    </source>
</evidence>
<reference evidence="10" key="2">
    <citation type="journal article" date="2021" name="PeerJ">
        <title>Extensive microbial diversity within the chicken gut microbiome revealed by metagenomics and culture.</title>
        <authorList>
            <person name="Gilroy R."/>
            <person name="Ravi A."/>
            <person name="Getino M."/>
            <person name="Pursley I."/>
            <person name="Horton D.L."/>
            <person name="Alikhan N.F."/>
            <person name="Baker D."/>
            <person name="Gharbi K."/>
            <person name="Hall N."/>
            <person name="Watson M."/>
            <person name="Adriaenssens E.M."/>
            <person name="Foster-Nyarko E."/>
            <person name="Jarju S."/>
            <person name="Secka A."/>
            <person name="Antonio M."/>
            <person name="Oren A."/>
            <person name="Chaudhuri R.R."/>
            <person name="La Ragione R."/>
            <person name="Hildebrand F."/>
            <person name="Pallen M.J."/>
        </authorList>
    </citation>
    <scope>NUCLEOTIDE SEQUENCE</scope>
    <source>
        <strain evidence="10">CHK183-6373</strain>
    </source>
</reference>
<reference evidence="10" key="1">
    <citation type="submission" date="2020-10" db="EMBL/GenBank/DDBJ databases">
        <authorList>
            <person name="Gilroy R."/>
        </authorList>
    </citation>
    <scope>NUCLEOTIDE SEQUENCE</scope>
    <source>
        <strain evidence="10">CHK183-6373</strain>
    </source>
</reference>
<comment type="function">
    <text evidence="9">CRISPR (clustered regularly interspaced short palindromic repeat), is an adaptive immune system that provides protection against mobile genetic elements (viruses, transposable elements and conjugative plasmids). CRISPR clusters contain sequences complementary to antecedent mobile elements and target invading nucleic acids. CRISPR clusters are transcribed and processed into CRISPR RNA (crRNA). Functions as a ssRNA-specific endoribonuclease. Involved in the integration of spacer DNA into the CRISPR cassette.</text>
</comment>
<dbReference type="InterPro" id="IPR021127">
    <property type="entry name" value="CRISPR_associated_Cas2"/>
</dbReference>
<keyword evidence="6 9" id="KW-0378">Hydrolase</keyword>
<gene>
    <name evidence="9 10" type="primary">cas2</name>
    <name evidence="10" type="ORF">IAA64_02160</name>
</gene>
<evidence type="ECO:0000256" key="2">
    <source>
        <dbReference type="ARBA" id="ARBA00009959"/>
    </source>
</evidence>
<keyword evidence="8 9" id="KW-0051">Antiviral defense</keyword>
<dbReference type="HAMAP" id="MF_01471">
    <property type="entry name" value="Cas2"/>
    <property type="match status" value="1"/>
</dbReference>
<proteinExistence type="inferred from homology"/>
<dbReference type="EMBL" id="DVOT01000041">
    <property type="protein sequence ID" value="HIV26746.1"/>
    <property type="molecule type" value="Genomic_DNA"/>
</dbReference>
<evidence type="ECO:0000256" key="1">
    <source>
        <dbReference type="ARBA" id="ARBA00001946"/>
    </source>
</evidence>
<keyword evidence="3 9" id="KW-0540">Nuclease</keyword>
<evidence type="ECO:0000256" key="8">
    <source>
        <dbReference type="ARBA" id="ARBA00023118"/>
    </source>
</evidence>
<dbReference type="Proteomes" id="UP000886884">
    <property type="component" value="Unassembled WGS sequence"/>
</dbReference>
<keyword evidence="7 9" id="KW-0460">Magnesium</keyword>
<dbReference type="GO" id="GO:0043571">
    <property type="term" value="P:maintenance of CRISPR repeat elements"/>
    <property type="evidence" value="ECO:0007669"/>
    <property type="project" value="UniProtKB-UniRule"/>
</dbReference>
<comment type="caution">
    <text evidence="10">The sequence shown here is derived from an EMBL/GenBank/DDBJ whole genome shotgun (WGS) entry which is preliminary data.</text>
</comment>
<evidence type="ECO:0000313" key="11">
    <source>
        <dbReference type="Proteomes" id="UP000886884"/>
    </source>
</evidence>
<sequence>MRVIVFFDLPVQTSAQRREYTQFRKQLVKDGFIMMQESVYCKLALNMSVAGAIMENIRQNKPPEGLVQMLVVTEKQFARMEFVVGESYTEIVNSDERTIFL</sequence>
<dbReference type="EC" id="3.1.-.-" evidence="9"/>
<evidence type="ECO:0000256" key="4">
    <source>
        <dbReference type="ARBA" id="ARBA00022723"/>
    </source>
</evidence>
<dbReference type="GO" id="GO:0046872">
    <property type="term" value="F:metal ion binding"/>
    <property type="evidence" value="ECO:0007669"/>
    <property type="project" value="UniProtKB-UniRule"/>
</dbReference>
<organism evidence="10 11">
    <name type="scientific">Candidatus Ornithocaccomicrobium faecavium</name>
    <dbReference type="NCBI Taxonomy" id="2840890"/>
    <lineage>
        <taxon>Bacteria</taxon>
        <taxon>Bacillati</taxon>
        <taxon>Bacillota</taxon>
        <taxon>Clostridia</taxon>
        <taxon>Candidatus Ornithocaccomicrobium</taxon>
    </lineage>
</organism>
<comment type="similarity">
    <text evidence="2 9">Belongs to the CRISPR-associated endoribonuclease Cas2 protein family.</text>
</comment>
<evidence type="ECO:0000313" key="10">
    <source>
        <dbReference type="EMBL" id="HIV26746.1"/>
    </source>
</evidence>
<dbReference type="GO" id="GO:0004521">
    <property type="term" value="F:RNA endonuclease activity"/>
    <property type="evidence" value="ECO:0007669"/>
    <property type="project" value="InterPro"/>
</dbReference>
<dbReference type="Pfam" id="PF09827">
    <property type="entry name" value="CRISPR_Cas2"/>
    <property type="match status" value="1"/>
</dbReference>
<evidence type="ECO:0000256" key="5">
    <source>
        <dbReference type="ARBA" id="ARBA00022759"/>
    </source>
</evidence>
<dbReference type="AlphaFoldDB" id="A0A9D1P549"/>
<accession>A0A9D1P549</accession>
<name>A0A9D1P549_9FIRM</name>